<name>A0ABS6S3N8_9BACT</name>
<evidence type="ECO:0000313" key="2">
    <source>
        <dbReference type="Proteomes" id="UP001196980"/>
    </source>
</evidence>
<keyword evidence="1" id="KW-0547">Nucleotide-binding</keyword>
<comment type="caution">
    <text evidence="1">The sequence shown here is derived from an EMBL/GenBank/DDBJ whole genome shotgun (WGS) entry which is preliminary data.</text>
</comment>
<feature type="non-terminal residue" evidence="1">
    <location>
        <position position="1"/>
    </location>
</feature>
<dbReference type="GO" id="GO:0005524">
    <property type="term" value="F:ATP binding"/>
    <property type="evidence" value="ECO:0007669"/>
    <property type="project" value="UniProtKB-KW"/>
</dbReference>
<keyword evidence="1" id="KW-0067">ATP-binding</keyword>
<dbReference type="EMBL" id="JABXWD010000609">
    <property type="protein sequence ID" value="MBV6343467.1"/>
    <property type="molecule type" value="Genomic_DNA"/>
</dbReference>
<dbReference type="Proteomes" id="UP001196980">
    <property type="component" value="Unassembled WGS sequence"/>
</dbReference>
<sequence>VFDQEAKKNLVADLIKEKNYPDRAANEIADAVEKRGKRVIFVEANMDGYAFFKVEQRPGGITEIIFNINHPAYEQLVRTLDDNLDGATDRDLIERITNASDTMRMLFAAWARYEMEDVPNRSKINGVRQEWGKMARIFLLSDEEG</sequence>
<evidence type="ECO:0000313" key="1">
    <source>
        <dbReference type="EMBL" id="MBV6343467.1"/>
    </source>
</evidence>
<proteinExistence type="predicted"/>
<keyword evidence="2" id="KW-1185">Reference proteome</keyword>
<gene>
    <name evidence="1" type="ORF">HWQ67_17990</name>
</gene>
<accession>A0ABS6S3N8</accession>
<protein>
    <submittedName>
        <fullName evidence="1">ATP-binding protein</fullName>
    </submittedName>
</protein>
<organism evidence="1 2">
    <name type="scientific">Candidatus Magnetobacterium casense</name>
    <dbReference type="NCBI Taxonomy" id="1455061"/>
    <lineage>
        <taxon>Bacteria</taxon>
        <taxon>Pseudomonadati</taxon>
        <taxon>Nitrospirota</taxon>
        <taxon>Thermodesulfovibrionia</taxon>
        <taxon>Thermodesulfovibrionales</taxon>
        <taxon>Candidatus Magnetobacteriaceae</taxon>
        <taxon>Candidatus Magnetobacterium</taxon>
    </lineage>
</organism>
<reference evidence="1 2" key="1">
    <citation type="journal article" date="2020" name="J Geophys Res Biogeosci">
        <title>Magnetotaxis as an Adaptation to Enable Bacterial Shuttling of Microbial Sulfur and Sulfur Cycling Across Aquatic Oxic#Anoxic Interfaces.</title>
        <authorList>
            <person name="Li J."/>
            <person name="Liu P."/>
            <person name="Wang J."/>
            <person name="Roberts A.P."/>
            <person name="Pan Y."/>
        </authorList>
    </citation>
    <scope>NUCLEOTIDE SEQUENCE [LARGE SCALE GENOMIC DNA]</scope>
    <source>
        <strain evidence="1 2">MYR-1_YQ</strain>
    </source>
</reference>